<dbReference type="AlphaFoldDB" id="A0A0B8R6K1"/>
<dbReference type="Proteomes" id="UP000053612">
    <property type="component" value="Unassembled WGS sequence"/>
</dbReference>
<protein>
    <submittedName>
        <fullName evidence="1">Uncharacterized protein</fullName>
    </submittedName>
</protein>
<dbReference type="Proteomes" id="UP000031847">
    <property type="component" value="Unassembled WGS sequence"/>
</dbReference>
<comment type="caution">
    <text evidence="1">The sequence shown here is derived from an EMBL/GenBank/DDBJ whole genome shotgun (WGS) entry which is preliminary data.</text>
</comment>
<gene>
    <name evidence="1" type="ORF">JCM5805K_2948</name>
    <name evidence="2" type="ORF">LMG9449_1904</name>
</gene>
<dbReference type="PATRIC" id="fig|1360.109.peg.2505"/>
<reference evidence="1 3" key="1">
    <citation type="submission" date="2015-01" db="EMBL/GenBank/DDBJ databases">
        <title>Lactococcus lactis subsp.lactis JCM 5805 whole genome shotgun sequence.</title>
        <authorList>
            <person name="Fujii T."/>
            <person name="Tomita Y."/>
            <person name="Ikushima S."/>
            <person name="Fujiwara D."/>
        </authorList>
    </citation>
    <scope>NUCLEOTIDE SEQUENCE [LARGE SCALE GENOMIC DNA]</scope>
    <source>
        <strain evidence="1 3">JCM 5805</strain>
    </source>
</reference>
<organism evidence="1 3">
    <name type="scientific">Lactococcus lactis subsp. lactis</name>
    <name type="common">Streptococcus lactis</name>
    <dbReference type="NCBI Taxonomy" id="1360"/>
    <lineage>
        <taxon>Bacteria</taxon>
        <taxon>Bacillati</taxon>
        <taxon>Bacillota</taxon>
        <taxon>Bacilli</taxon>
        <taxon>Lactobacillales</taxon>
        <taxon>Streptococcaceae</taxon>
        <taxon>Lactococcus</taxon>
    </lineage>
</organism>
<sequence length="38" mass="4317">MILEVLEEAPNVEARRTRIDSYGIAETSSGRSFTFKIE</sequence>
<evidence type="ECO:0000313" key="1">
    <source>
        <dbReference type="EMBL" id="GAM81824.1"/>
    </source>
</evidence>
<dbReference type="EMBL" id="BBSI01000042">
    <property type="protein sequence ID" value="GAM81824.1"/>
    <property type="molecule type" value="Genomic_DNA"/>
</dbReference>
<name>A0A0B8R6K1_LACLL</name>
<reference evidence="4" key="2">
    <citation type="submission" date="2015-10" db="EMBL/GenBank/DDBJ databases">
        <title>Draft Genome Sequences of 11 Lactococcus lactis subspecies cremoris strains.</title>
        <authorList>
            <person name="Wels M."/>
            <person name="Backus L."/>
            <person name="Boekhorst J."/>
            <person name="Dijkstra A."/>
            <person name="Beerthuizen M."/>
            <person name="Kelly W."/>
            <person name="Siezen R."/>
            <person name="Bachmann H."/>
            <person name="Van Hijum S."/>
        </authorList>
    </citation>
    <scope>NUCLEOTIDE SEQUENCE [LARGE SCALE GENOMIC DNA]</scope>
    <source>
        <strain evidence="4">LMG9449</strain>
    </source>
</reference>
<evidence type="ECO:0000313" key="3">
    <source>
        <dbReference type="Proteomes" id="UP000031847"/>
    </source>
</evidence>
<evidence type="ECO:0000313" key="2">
    <source>
        <dbReference type="EMBL" id="KSU16656.1"/>
    </source>
</evidence>
<proteinExistence type="predicted"/>
<reference evidence="2" key="3">
    <citation type="journal article" date="2017" name="Genome Announc.">
        <title>Draft Genome Sequences of 24 Lactococcus lactis Strains.</title>
        <authorList>
            <person name="Backus L."/>
            <person name="Wels M."/>
            <person name="Boekhorst J."/>
            <person name="Dijkstra A.R."/>
            <person name="Beerthuyzen M."/>
            <person name="Kelly W.J."/>
            <person name="Siezen R.J."/>
            <person name="van Hijum S.A."/>
            <person name="Bachmann H."/>
        </authorList>
    </citation>
    <scope>NUCLEOTIDE SEQUENCE</scope>
    <source>
        <strain evidence="2">LMG9447</strain>
    </source>
</reference>
<dbReference type="EMBL" id="LKLS01000153">
    <property type="protein sequence ID" value="KSU16656.1"/>
    <property type="molecule type" value="Genomic_DNA"/>
</dbReference>
<evidence type="ECO:0000313" key="4">
    <source>
        <dbReference type="Proteomes" id="UP000053612"/>
    </source>
</evidence>
<accession>A0A0B8R6K1</accession>